<dbReference type="PANTHER" id="PTHR33375">
    <property type="entry name" value="CHROMOSOME-PARTITIONING PROTEIN PARB-RELATED"/>
    <property type="match status" value="1"/>
</dbReference>
<gene>
    <name evidence="4" type="ORF">BCF33_2787</name>
</gene>
<sequence length="316" mass="33524">MAGVTARSGNAPLTFDGQDAALWREAEGEGEGRVVRNVDIDLIETGWIARDRTVLDPGEMAELVASVRARGVRMPVEVVPVEGGRFGLISGRRRILAAAEAGLRAVPALVRERPADLATSYEGMVEENEVRVQLTAYERGRIAVIAAGLGAYPDVHGAVAGLFGAASHAKRSKVKAFAAIHEELGDLLRFGPAITERQGLAVAAALKAGQGPAIRAALEGADAATAAEEAAALDEGVRGAPKRERAGSARGESLAPGLRVVRTRTEMRIVHEGIGAQGERELLELVRYWAERRAERRGESPEQRPENPGWAGDGKD</sequence>
<evidence type="ECO:0000313" key="5">
    <source>
        <dbReference type="Proteomes" id="UP000238801"/>
    </source>
</evidence>
<dbReference type="GO" id="GO:0005694">
    <property type="term" value="C:chromosome"/>
    <property type="evidence" value="ECO:0007669"/>
    <property type="project" value="TreeGrafter"/>
</dbReference>
<dbReference type="NCBIfam" id="TIGR00180">
    <property type="entry name" value="parB_part"/>
    <property type="match status" value="1"/>
</dbReference>
<evidence type="ECO:0000256" key="1">
    <source>
        <dbReference type="ARBA" id="ARBA00006295"/>
    </source>
</evidence>
<dbReference type="InterPro" id="IPR036086">
    <property type="entry name" value="ParB/Sulfiredoxin_sf"/>
</dbReference>
<name>A0A2T0WZJ2_9RHOB</name>
<dbReference type="SUPFAM" id="SSF110849">
    <property type="entry name" value="ParB/Sulfiredoxin"/>
    <property type="match status" value="1"/>
</dbReference>
<dbReference type="RefSeq" id="WP_158259443.1">
    <property type="nucleotide sequence ID" value="NZ_PVTT01000003.1"/>
</dbReference>
<feature type="compositionally biased region" description="Basic and acidic residues" evidence="2">
    <location>
        <begin position="293"/>
        <end position="305"/>
    </location>
</feature>
<dbReference type="GO" id="GO:0007059">
    <property type="term" value="P:chromosome segregation"/>
    <property type="evidence" value="ECO:0007669"/>
    <property type="project" value="TreeGrafter"/>
</dbReference>
<dbReference type="OrthoDB" id="7812516at2"/>
<dbReference type="InterPro" id="IPR003115">
    <property type="entry name" value="ParB_N"/>
</dbReference>
<accession>A0A2T0WZJ2</accession>
<dbReference type="PANTHER" id="PTHR33375:SF1">
    <property type="entry name" value="CHROMOSOME-PARTITIONING PROTEIN PARB-RELATED"/>
    <property type="match status" value="1"/>
</dbReference>
<proteinExistence type="inferred from homology"/>
<comment type="similarity">
    <text evidence="1">Belongs to the ParB family.</text>
</comment>
<dbReference type="AlphaFoldDB" id="A0A2T0WZJ2"/>
<dbReference type="InterPro" id="IPR004437">
    <property type="entry name" value="ParB/RepB/Spo0J"/>
</dbReference>
<dbReference type="Pfam" id="PF02195">
    <property type="entry name" value="ParB_N"/>
    <property type="match status" value="1"/>
</dbReference>
<keyword evidence="5" id="KW-1185">Reference proteome</keyword>
<evidence type="ECO:0000256" key="2">
    <source>
        <dbReference type="SAM" id="MobiDB-lite"/>
    </source>
</evidence>
<organism evidence="4 5">
    <name type="scientific">Hasllibacter halocynthiae</name>
    <dbReference type="NCBI Taxonomy" id="595589"/>
    <lineage>
        <taxon>Bacteria</taxon>
        <taxon>Pseudomonadati</taxon>
        <taxon>Pseudomonadota</taxon>
        <taxon>Alphaproteobacteria</taxon>
        <taxon>Rhodobacterales</taxon>
        <taxon>Roseobacteraceae</taxon>
        <taxon>Hasllibacter</taxon>
    </lineage>
</organism>
<comment type="caution">
    <text evidence="4">The sequence shown here is derived from an EMBL/GenBank/DDBJ whole genome shotgun (WGS) entry which is preliminary data.</text>
</comment>
<dbReference type="InterPro" id="IPR050336">
    <property type="entry name" value="Chromosome_partition/occlusion"/>
</dbReference>
<feature type="domain" description="ParB-like N-terminal" evidence="3">
    <location>
        <begin position="36"/>
        <end position="129"/>
    </location>
</feature>
<dbReference type="GO" id="GO:0003677">
    <property type="term" value="F:DNA binding"/>
    <property type="evidence" value="ECO:0007669"/>
    <property type="project" value="InterPro"/>
</dbReference>
<dbReference type="Proteomes" id="UP000238801">
    <property type="component" value="Unassembled WGS sequence"/>
</dbReference>
<dbReference type="Gene3D" id="3.90.1530.30">
    <property type="match status" value="1"/>
</dbReference>
<feature type="region of interest" description="Disordered" evidence="2">
    <location>
        <begin position="293"/>
        <end position="316"/>
    </location>
</feature>
<protein>
    <submittedName>
        <fullName evidence="4">ParB family chromosome partitioning protein</fullName>
    </submittedName>
</protein>
<evidence type="ECO:0000259" key="3">
    <source>
        <dbReference type="SMART" id="SM00470"/>
    </source>
</evidence>
<evidence type="ECO:0000313" key="4">
    <source>
        <dbReference type="EMBL" id="PRY92087.1"/>
    </source>
</evidence>
<reference evidence="4 5" key="1">
    <citation type="submission" date="2018-03" db="EMBL/GenBank/DDBJ databases">
        <title>Genomic Encyclopedia of Archaeal and Bacterial Type Strains, Phase II (KMG-II): from individual species to whole genera.</title>
        <authorList>
            <person name="Goeker M."/>
        </authorList>
    </citation>
    <scope>NUCLEOTIDE SEQUENCE [LARGE SCALE GENOMIC DNA]</scope>
    <source>
        <strain evidence="4 5">DSM 29318</strain>
    </source>
</reference>
<dbReference type="SMART" id="SM00470">
    <property type="entry name" value="ParB"/>
    <property type="match status" value="1"/>
</dbReference>
<dbReference type="EMBL" id="PVTT01000003">
    <property type="protein sequence ID" value="PRY92087.1"/>
    <property type="molecule type" value="Genomic_DNA"/>
</dbReference>